<evidence type="ECO:0000313" key="1">
    <source>
        <dbReference type="EMBL" id="PXX75914.1"/>
    </source>
</evidence>
<protein>
    <recommendedName>
        <fullName evidence="3">Nucleotidyltransferase domain-containing protein</fullName>
    </recommendedName>
</protein>
<dbReference type="RefSeq" id="WP_022938035.1">
    <property type="nucleotide sequence ID" value="NZ_CABKRQ010000004.1"/>
</dbReference>
<gene>
    <name evidence="1" type="ORF">DES51_1164</name>
</gene>
<dbReference type="STRING" id="1034346.GCA_000313565_01730"/>
<comment type="caution">
    <text evidence="1">The sequence shown here is derived from an EMBL/GenBank/DDBJ whole genome shotgun (WGS) entry which is preliminary data.</text>
</comment>
<proteinExistence type="predicted"/>
<sequence>MRNQVQEKLNQIALDHHVRILFAAESGSRAWGFASADSDFDVRFIYARELSDYLKLEKQRDVIELPVDAVWDINGWDLKKALKLLHDGNPTLLEWLHSPIIYQTSDAAEQLLHCSQNFNVRRAAFHYLKIAENVYAQCSGSQIQPKKYLYVMRGLLACQWILEKACPPPVRFTDLMTAELNDPLSQILLDLMAAKQQACEKDTINRIEALDLFIESQLIALNQKAEALVKQDVQSWEPFNDCFMRILQS</sequence>
<dbReference type="Pfam" id="PF10127">
    <property type="entry name" value="RlaP"/>
    <property type="match status" value="1"/>
</dbReference>
<dbReference type="Proteomes" id="UP000247612">
    <property type="component" value="Unassembled WGS sequence"/>
</dbReference>
<evidence type="ECO:0000313" key="2">
    <source>
        <dbReference type="Proteomes" id="UP000247612"/>
    </source>
</evidence>
<organism evidence="1 2">
    <name type="scientific">Dielma fastidiosa</name>
    <dbReference type="NCBI Taxonomy" id="1034346"/>
    <lineage>
        <taxon>Bacteria</taxon>
        <taxon>Bacillati</taxon>
        <taxon>Bacillota</taxon>
        <taxon>Erysipelotrichia</taxon>
        <taxon>Erysipelotrichales</taxon>
        <taxon>Erysipelotrichaceae</taxon>
        <taxon>Dielma</taxon>
    </lineage>
</organism>
<reference evidence="1 2" key="1">
    <citation type="submission" date="2018-05" db="EMBL/GenBank/DDBJ databases">
        <title>Genomic Encyclopedia of Type Strains, Phase IV (KMG-IV): sequencing the most valuable type-strain genomes for metagenomic binning, comparative biology and taxonomic classification.</title>
        <authorList>
            <person name="Goeker M."/>
        </authorList>
    </citation>
    <scope>NUCLEOTIDE SEQUENCE [LARGE SCALE GENOMIC DNA]</scope>
    <source>
        <strain evidence="1 2">JC118</strain>
    </source>
</reference>
<dbReference type="AlphaFoldDB" id="A0A318KKI4"/>
<keyword evidence="2" id="KW-1185">Reference proteome</keyword>
<name>A0A318KKI4_9FIRM</name>
<accession>A0A318KKI4</accession>
<dbReference type="EMBL" id="QJKH01000016">
    <property type="protein sequence ID" value="PXX75914.1"/>
    <property type="molecule type" value="Genomic_DNA"/>
</dbReference>
<dbReference type="PANTHER" id="PTHR34817:SF2">
    <property type="entry name" value="NUCLEOTIDYLTRANSFERASE"/>
    <property type="match status" value="1"/>
</dbReference>
<dbReference type="OrthoDB" id="9796845at2"/>
<dbReference type="PANTHER" id="PTHR34817">
    <property type="entry name" value="NUCLEOTIDYLTRANSFERASE"/>
    <property type="match status" value="1"/>
</dbReference>
<dbReference type="InterPro" id="IPR018775">
    <property type="entry name" value="RlaP"/>
</dbReference>
<evidence type="ECO:0008006" key="3">
    <source>
        <dbReference type="Google" id="ProtNLM"/>
    </source>
</evidence>